<protein>
    <submittedName>
        <fullName evidence="1">Uncharacterized protein</fullName>
    </submittedName>
</protein>
<keyword evidence="2" id="KW-1185">Reference proteome</keyword>
<dbReference type="EMBL" id="SZPU01000022">
    <property type="protein sequence ID" value="TKI70107.1"/>
    <property type="molecule type" value="Genomic_DNA"/>
</dbReference>
<comment type="caution">
    <text evidence="1">The sequence shown here is derived from an EMBL/GenBank/DDBJ whole genome shotgun (WGS) entry which is preliminary data.</text>
</comment>
<reference evidence="1 2" key="1">
    <citation type="submission" date="2019-04" db="EMBL/GenBank/DDBJ databases">
        <title>Lysinibacillus genome sequencing.</title>
        <authorList>
            <person name="Dunlap C."/>
        </authorList>
    </citation>
    <scope>NUCLEOTIDE SEQUENCE [LARGE SCALE GENOMIC DNA]</scope>
    <source>
        <strain evidence="1 2">CCTCC AB 2010389</strain>
    </source>
</reference>
<name>A0A4U2Z778_9BACI</name>
<organism evidence="1 2">
    <name type="scientific">Lysinibacillus mangiferihumi</name>
    <dbReference type="NCBI Taxonomy" id="1130819"/>
    <lineage>
        <taxon>Bacteria</taxon>
        <taxon>Bacillati</taxon>
        <taxon>Bacillota</taxon>
        <taxon>Bacilli</taxon>
        <taxon>Bacillales</taxon>
        <taxon>Bacillaceae</taxon>
        <taxon>Lysinibacillus</taxon>
    </lineage>
</organism>
<dbReference type="Proteomes" id="UP000308744">
    <property type="component" value="Unassembled WGS sequence"/>
</dbReference>
<dbReference type="AlphaFoldDB" id="A0A4U2Z778"/>
<evidence type="ECO:0000313" key="2">
    <source>
        <dbReference type="Proteomes" id="UP000308744"/>
    </source>
</evidence>
<evidence type="ECO:0000313" key="1">
    <source>
        <dbReference type="EMBL" id="TKI70107.1"/>
    </source>
</evidence>
<sequence length="75" mass="8565">MTDRISVQPTPIQRNSKDVAIELLKLHVSRGPVEPEHIEELYTKYYSLAETLSKTPASKLLKFIPTETKEILISK</sequence>
<gene>
    <name evidence="1" type="ORF">FC756_08355</name>
</gene>
<accession>A0A4U2Z778</accession>
<dbReference type="RefSeq" id="WP_107893866.1">
    <property type="nucleotide sequence ID" value="NZ_PYWM01000001.1"/>
</dbReference>
<proteinExistence type="predicted"/>